<dbReference type="RefSeq" id="WP_048569948.1">
    <property type="nucleotide sequence ID" value="NZ_LFVU01000007.1"/>
</dbReference>
<proteinExistence type="predicted"/>
<feature type="transmembrane region" description="Helical" evidence="1">
    <location>
        <begin position="9"/>
        <end position="29"/>
    </location>
</feature>
<dbReference type="EMBL" id="LFVU01000007">
    <property type="protein sequence ID" value="KMT22533.1"/>
    <property type="molecule type" value="Genomic_DNA"/>
</dbReference>
<keyword evidence="1" id="KW-0472">Membrane</keyword>
<dbReference type="PATRIC" id="fig|1121307.3.peg.82"/>
<reference evidence="2 3" key="1">
    <citation type="submission" date="2015-06" db="EMBL/GenBank/DDBJ databases">
        <title>Draft genome sequence of the purine-degrading Clostridium cylindrosporum HC-1 (DSM 605).</title>
        <authorList>
            <person name="Poehlein A."/>
            <person name="Schiel-Bengelsdorf B."/>
            <person name="Bengelsdorf F."/>
            <person name="Daniel R."/>
            <person name="Duerre P."/>
        </authorList>
    </citation>
    <scope>NUCLEOTIDE SEQUENCE [LARGE SCALE GENOMIC DNA]</scope>
    <source>
        <strain evidence="2 3">DSM 605</strain>
    </source>
</reference>
<gene>
    <name evidence="2" type="ORF">CLCY_10c00780</name>
</gene>
<keyword evidence="1" id="KW-1133">Transmembrane helix</keyword>
<organism evidence="2 3">
    <name type="scientific">Clostridium cylindrosporum DSM 605</name>
    <dbReference type="NCBI Taxonomy" id="1121307"/>
    <lineage>
        <taxon>Bacteria</taxon>
        <taxon>Bacillati</taxon>
        <taxon>Bacillota</taxon>
        <taxon>Clostridia</taxon>
        <taxon>Eubacteriales</taxon>
        <taxon>Clostridiaceae</taxon>
        <taxon>Clostridium</taxon>
    </lineage>
</organism>
<evidence type="ECO:0000256" key="1">
    <source>
        <dbReference type="SAM" id="Phobius"/>
    </source>
</evidence>
<accession>A0A0J8DEB3</accession>
<comment type="caution">
    <text evidence="2">The sequence shown here is derived from an EMBL/GenBank/DDBJ whole genome shotgun (WGS) entry which is preliminary data.</text>
</comment>
<dbReference type="OrthoDB" id="9804441at2"/>
<evidence type="ECO:0000313" key="2">
    <source>
        <dbReference type="EMBL" id="KMT22533.1"/>
    </source>
</evidence>
<keyword evidence="1" id="KW-0812">Transmembrane</keyword>
<evidence type="ECO:0000313" key="3">
    <source>
        <dbReference type="Proteomes" id="UP000036756"/>
    </source>
</evidence>
<name>A0A0J8DEB3_CLOCY</name>
<protein>
    <submittedName>
        <fullName evidence="2">Uncharacterized protein</fullName>
    </submittedName>
</protein>
<sequence length="209" mass="23771">MTIKKFPKFIIITVLSSIVLLTAIISLFFNSNNEKSIDITSYSIYSGKVKLKEYENLESLENEMNFKLLHSNYFSNNNFVVMCIRYNNYSSEIYQVPKSAIKAYKKKLDAVTIGEFLGTINEAYAEISVLDKLGKDSKLQPAQFLGEYEILKGYPLSNGQETQLVKQPGFGSRKPAYTIAFNYNQAMYAIRGIPSQKKAKEIVDSYVIK</sequence>
<keyword evidence="3" id="KW-1185">Reference proteome</keyword>
<dbReference type="Proteomes" id="UP000036756">
    <property type="component" value="Unassembled WGS sequence"/>
</dbReference>
<dbReference type="AlphaFoldDB" id="A0A0J8DEB3"/>